<dbReference type="EMBL" id="AP018872">
    <property type="protein sequence ID" value="BBF89807.1"/>
    <property type="molecule type" value="Genomic_DNA"/>
</dbReference>
<organism evidence="2">
    <name type="scientific">Oryza nivara</name>
    <name type="common">Indian wild rice</name>
    <name type="synonym">Oryza sativa f. spontanea</name>
    <dbReference type="NCBI Taxonomy" id="4536"/>
    <lineage>
        <taxon>Eukaryota</taxon>
        <taxon>Viridiplantae</taxon>
        <taxon>Streptophyta</taxon>
        <taxon>Embryophyta</taxon>
        <taxon>Tracheophyta</taxon>
        <taxon>Spermatophyta</taxon>
        <taxon>Magnoliopsida</taxon>
        <taxon>Liliopsida</taxon>
        <taxon>Poales</taxon>
        <taxon>Poaceae</taxon>
        <taxon>BOP clade</taxon>
        <taxon>Oryzoideae</taxon>
        <taxon>Oryzeae</taxon>
        <taxon>Oryzinae</taxon>
        <taxon>Oryza</taxon>
    </lineage>
</organism>
<evidence type="ECO:0000313" key="2">
    <source>
        <dbReference type="EMBL" id="BBF89807.1"/>
    </source>
</evidence>
<evidence type="ECO:0000256" key="1">
    <source>
        <dbReference type="SAM" id="MobiDB-lite"/>
    </source>
</evidence>
<accession>A0A679BAB9</accession>
<sequence length="119" mass="12738">MRSSLGFDDFAIPPEQAYIFGSLEFIADKFGKLALSDSDPNQSGCSSSSVPFGLPNAPESYSMAISDCQGVSSEIQDSAGMKSASPKIRMQLPPDLAAVFRSTPRRTPRTQSDLDLGEN</sequence>
<gene>
    <name evidence="2" type="primary">BBa0032F22.23</name>
</gene>
<proteinExistence type="predicted"/>
<feature type="region of interest" description="Disordered" evidence="1">
    <location>
        <begin position="97"/>
        <end position="119"/>
    </location>
</feature>
<dbReference type="AlphaFoldDB" id="A0A679BAB9"/>
<name>A0A679BAB9_ORYNI</name>
<reference evidence="2" key="1">
    <citation type="submission" date="2018-08" db="EMBL/GenBank/DDBJ databases">
        <title>Oryza nivara genomic DNA, chromosome 11, BAC clone:BBa0032F22.</title>
        <authorList>
            <person name="Wu J."/>
            <person name="Kanamori H."/>
        </authorList>
    </citation>
    <scope>NUCLEOTIDE SEQUENCE</scope>
    <source>
        <strain evidence="2">W0106</strain>
    </source>
</reference>
<protein>
    <submittedName>
        <fullName evidence="2">Uncharacterized protein</fullName>
    </submittedName>
</protein>